<sequence length="43" mass="4893">MKVGMSQLGRTRICFANGSADLLKFKTQISAKFQICRNFKLQI</sequence>
<dbReference type="AlphaFoldDB" id="B9CZP9"/>
<accession>B9CZP9</accession>
<evidence type="ECO:0000313" key="2">
    <source>
        <dbReference type="Proteomes" id="UP000003082"/>
    </source>
</evidence>
<keyword evidence="2" id="KW-1185">Reference proteome</keyword>
<evidence type="ECO:0000313" key="1">
    <source>
        <dbReference type="EMBL" id="EEF14765.1"/>
    </source>
</evidence>
<organism evidence="1 2">
    <name type="scientific">Campylobacter rectus RM3267</name>
    <dbReference type="NCBI Taxonomy" id="553218"/>
    <lineage>
        <taxon>Bacteria</taxon>
        <taxon>Pseudomonadati</taxon>
        <taxon>Campylobacterota</taxon>
        <taxon>Epsilonproteobacteria</taxon>
        <taxon>Campylobacterales</taxon>
        <taxon>Campylobacteraceae</taxon>
        <taxon>Campylobacter</taxon>
    </lineage>
</organism>
<comment type="caution">
    <text evidence="1">The sequence shown here is derived from an EMBL/GenBank/DDBJ whole genome shotgun (WGS) entry which is preliminary data.</text>
</comment>
<protein>
    <submittedName>
        <fullName evidence="1">Uncharacterized protein</fullName>
    </submittedName>
</protein>
<dbReference type="Proteomes" id="UP000003082">
    <property type="component" value="Unassembled WGS sequence"/>
</dbReference>
<name>B9CZP9_CAMRE</name>
<dbReference type="EMBL" id="ACFU01000004">
    <property type="protein sequence ID" value="EEF14765.1"/>
    <property type="molecule type" value="Genomic_DNA"/>
</dbReference>
<proteinExistence type="predicted"/>
<reference evidence="1 2" key="1">
    <citation type="submission" date="2008-08" db="EMBL/GenBank/DDBJ databases">
        <authorList>
            <person name="Madupu R."/>
            <person name="Durkin A.S."/>
            <person name="Torralba M."/>
            <person name="Methe B."/>
            <person name="Sutton G.G."/>
            <person name="Strausberg R.L."/>
            <person name="Nelson K.E."/>
        </authorList>
    </citation>
    <scope>NUCLEOTIDE SEQUENCE [LARGE SCALE GENOMIC DNA]</scope>
    <source>
        <strain evidence="1 2">RM3267</strain>
    </source>
</reference>
<gene>
    <name evidence="1" type="ORF">CAMRE0001_0741</name>
</gene>